<feature type="domain" description="Yeast cell wall synthesis Kre9/Knh1-like N-terminal" evidence="3">
    <location>
        <begin position="33"/>
        <end position="113"/>
    </location>
</feature>
<organism evidence="4 5">
    <name type="scientific">Friedmanniomyces simplex</name>
    <dbReference type="NCBI Taxonomy" id="329884"/>
    <lineage>
        <taxon>Eukaryota</taxon>
        <taxon>Fungi</taxon>
        <taxon>Dikarya</taxon>
        <taxon>Ascomycota</taxon>
        <taxon>Pezizomycotina</taxon>
        <taxon>Dothideomycetes</taxon>
        <taxon>Dothideomycetidae</taxon>
        <taxon>Mycosphaerellales</taxon>
        <taxon>Teratosphaeriaceae</taxon>
        <taxon>Friedmanniomyces</taxon>
    </lineage>
</organism>
<dbReference type="EMBL" id="NAJQ01000571">
    <property type="protein sequence ID" value="TKA67454.1"/>
    <property type="molecule type" value="Genomic_DNA"/>
</dbReference>
<accession>A0A4U0WUZ9</accession>
<dbReference type="OrthoDB" id="2260257at2759"/>
<evidence type="ECO:0000259" key="3">
    <source>
        <dbReference type="Pfam" id="PF10342"/>
    </source>
</evidence>
<evidence type="ECO:0000313" key="5">
    <source>
        <dbReference type="Proteomes" id="UP000309340"/>
    </source>
</evidence>
<dbReference type="AlphaFoldDB" id="A0A4U0WUZ9"/>
<dbReference type="PANTHER" id="PTHR40633">
    <property type="entry name" value="MATRIX PROTEIN, PUTATIVE (AFU_ORTHOLOGUE AFUA_8G05410)-RELATED"/>
    <property type="match status" value="1"/>
</dbReference>
<protein>
    <recommendedName>
        <fullName evidence="3">Yeast cell wall synthesis Kre9/Knh1-like N-terminal domain-containing protein</fullName>
    </recommendedName>
</protein>
<dbReference type="Proteomes" id="UP000309340">
    <property type="component" value="Unassembled WGS sequence"/>
</dbReference>
<dbReference type="Pfam" id="PF10342">
    <property type="entry name" value="Kre9_KNH"/>
    <property type="match status" value="1"/>
</dbReference>
<proteinExistence type="predicted"/>
<dbReference type="InterPro" id="IPR018466">
    <property type="entry name" value="Kre9/Knh1-like_N"/>
</dbReference>
<sequence length="270" mass="25958">MFFSRSLLLTLLAAPFLALAQNANSFKIPTNFSATAGQPLALSWNPTTQGTVTLVLRSGASSDLAAGTIIASSIANSGSYSWTPDTHITRGSDYTVEIVSDSDPSQTNYTPYFVLDSDNTVAYSTSQVSLGAATATSALSTASPSGSATSVAAAISSASVSSASASVSSRVASASSATSATASSASGSTAAAASTTTGASSAASGSQTSQATTMSTGISSGASFISTGAASATSAASASASPETASSAGAPRATAMAGMLGLAALGVFAL</sequence>
<evidence type="ECO:0000256" key="1">
    <source>
        <dbReference type="ARBA" id="ARBA00022729"/>
    </source>
</evidence>
<dbReference type="PANTHER" id="PTHR40633:SF1">
    <property type="entry name" value="GPI ANCHORED SERINE-THREONINE RICH PROTEIN (AFU_ORTHOLOGUE AFUA_1G03630)"/>
    <property type="match status" value="1"/>
</dbReference>
<dbReference type="InterPro" id="IPR052982">
    <property type="entry name" value="SRP1/TIP1-like"/>
</dbReference>
<comment type="caution">
    <text evidence="4">The sequence shown here is derived from an EMBL/GenBank/DDBJ whole genome shotgun (WGS) entry which is preliminary data.</text>
</comment>
<name>A0A4U0WUZ9_9PEZI</name>
<dbReference type="STRING" id="329884.A0A4U0WUZ9"/>
<feature type="signal peptide" evidence="2">
    <location>
        <begin position="1"/>
        <end position="20"/>
    </location>
</feature>
<reference evidence="4 5" key="1">
    <citation type="submission" date="2017-03" db="EMBL/GenBank/DDBJ databases">
        <title>Genomes of endolithic fungi from Antarctica.</title>
        <authorList>
            <person name="Coleine C."/>
            <person name="Masonjones S."/>
            <person name="Stajich J.E."/>
        </authorList>
    </citation>
    <scope>NUCLEOTIDE SEQUENCE [LARGE SCALE GENOMIC DNA]</scope>
    <source>
        <strain evidence="4 5">CCFEE 5184</strain>
    </source>
</reference>
<keyword evidence="1 2" id="KW-0732">Signal</keyword>
<evidence type="ECO:0000313" key="4">
    <source>
        <dbReference type="EMBL" id="TKA67454.1"/>
    </source>
</evidence>
<keyword evidence="5" id="KW-1185">Reference proteome</keyword>
<evidence type="ECO:0000256" key="2">
    <source>
        <dbReference type="SAM" id="SignalP"/>
    </source>
</evidence>
<feature type="chain" id="PRO_5020331720" description="Yeast cell wall synthesis Kre9/Knh1-like N-terminal domain-containing protein" evidence="2">
    <location>
        <begin position="21"/>
        <end position="270"/>
    </location>
</feature>
<gene>
    <name evidence="4" type="ORF">B0A55_08077</name>
</gene>